<organism evidence="1 2">
    <name type="scientific">Dokdonia pacifica</name>
    <dbReference type="NCBI Taxonomy" id="1627892"/>
    <lineage>
        <taxon>Bacteria</taxon>
        <taxon>Pseudomonadati</taxon>
        <taxon>Bacteroidota</taxon>
        <taxon>Flavobacteriia</taxon>
        <taxon>Flavobacteriales</taxon>
        <taxon>Flavobacteriaceae</taxon>
        <taxon>Dokdonia</taxon>
    </lineage>
</organism>
<keyword evidence="2" id="KW-1185">Reference proteome</keyword>
<dbReference type="OrthoDB" id="1322060at2"/>
<dbReference type="EMBL" id="FZNY01000005">
    <property type="protein sequence ID" value="SNR98258.1"/>
    <property type="molecule type" value="Genomic_DNA"/>
</dbReference>
<accession>A0A239ATF9</accession>
<reference evidence="1 2" key="1">
    <citation type="submission" date="2017-06" db="EMBL/GenBank/DDBJ databases">
        <authorList>
            <person name="Kim H.J."/>
            <person name="Triplett B.A."/>
        </authorList>
    </citation>
    <scope>NUCLEOTIDE SEQUENCE [LARGE SCALE GENOMIC DNA]</scope>
    <source>
        <strain evidence="1 2">DSM 25597</strain>
    </source>
</reference>
<dbReference type="Proteomes" id="UP000198379">
    <property type="component" value="Unassembled WGS sequence"/>
</dbReference>
<gene>
    <name evidence="1" type="ORF">SAMN06265376_10590</name>
</gene>
<protein>
    <submittedName>
        <fullName evidence="1">Uncharacterized protein</fullName>
    </submittedName>
</protein>
<dbReference type="RefSeq" id="WP_089372348.1">
    <property type="nucleotide sequence ID" value="NZ_BMEP01000006.1"/>
</dbReference>
<evidence type="ECO:0000313" key="1">
    <source>
        <dbReference type="EMBL" id="SNR98258.1"/>
    </source>
</evidence>
<name>A0A239ATF9_9FLAO</name>
<proteinExistence type="predicted"/>
<sequence length="271" mass="30606">MTSHFSLLFSITIEHTYYADGICQDLVYMPSLATQRLMNKYGLLLQKTPLGFSFYATTDQTIKDFLDYLTTTDNETSFTFDVTSLDPYFTVFTSYPISKTGIFSFNSSEVSSEGEVSVLNAKFTPVNTATISFSITIGYDAIIRFRESGNNPDYKIKFDAQKTQWRYYIINKSNLHFEKLEIQSDSDIQFEGPTEVTLPNNEKALLFSSGTLKLPISRKVIHRFNLIGTTTNLGNPRTQTIINGLPIASTTVETYTEGDITQLASPLYIYI</sequence>
<dbReference type="AlphaFoldDB" id="A0A239ATF9"/>
<evidence type="ECO:0000313" key="2">
    <source>
        <dbReference type="Proteomes" id="UP000198379"/>
    </source>
</evidence>